<feature type="domain" description="Secretion system C-terminal sorting" evidence="3">
    <location>
        <begin position="907"/>
        <end position="975"/>
    </location>
</feature>
<protein>
    <submittedName>
        <fullName evidence="4">Por secretion system C-terminal sorting domain-containing protein</fullName>
    </submittedName>
</protein>
<dbReference type="InterPro" id="IPR024079">
    <property type="entry name" value="MetalloPept_cat_dom_sf"/>
</dbReference>
<keyword evidence="1 2" id="KW-0732">Signal</keyword>
<dbReference type="AlphaFoldDB" id="A0A1M6Z2K9"/>
<dbReference type="NCBIfam" id="TIGR04183">
    <property type="entry name" value="Por_Secre_tail"/>
    <property type="match status" value="1"/>
</dbReference>
<dbReference type="InterPro" id="IPR026444">
    <property type="entry name" value="Secre_tail"/>
</dbReference>
<evidence type="ECO:0000259" key="3">
    <source>
        <dbReference type="Pfam" id="PF18962"/>
    </source>
</evidence>
<accession>A0A1M6Z2K9</accession>
<sequence length="981" mass="106112">MKKKFIPSKWLLILICLCILPAKFHAQYTSNYNNITYTSTRPYNLNLIYFVPNDVPLDPTYATRISELMLWGQDFYKQNMIANGYGPKTFGLFTEATNTNKVKIILIHGALPASSYPYNDSSKIQQEVDTYFNNNPSQKTGARTLVITACANANLDAPFYGLDKIAFAVDFIGFKLEYLNIPGAIGDKFRSYFGGMLHELGHGLGLPHSHQTKTENNDPNKGMNLMFAGNSTIGTSTHTFMNRASCALLNNNQLFADTPGGVYRNGHNASITNLKTSFANGNFIVSGTFSSNRPVIDINIYQDPYATPSPGYYKVAWSVKPVGNTFSATMPVSDLETITGPYNLQVELVLNNEEKEFQSFPFTYNNGAPDIENNTFVGGSLTLNSNTSGVSYQWQYQTSTGAWNNYTEGNVSGYGNFAGTKTNTLYISNVSSNYINSPLVSRTAVTLPNHTVVYTTPQTSHVYGGITGQPADTSTACVGGTLQLSAQASGASFQWQYQGSDNSWNDFTEGNVPGYATFSGTKTPTLTISNISGIYATQIEKARLMVSSGKLSEFRVSNTATWKAENVSFTQQPPSSMTVCVNQNLVISAGASGASTYQWQYQDSNGNWNNYAEGTVSGYGTFSGTKTPTLTISNVGGSYINNTEKARLLATGAGGCTVTSNIVSWKAENVFITQQPPSSMTVCVNQNLVISAGASGASTYQWQYQDSNGNWNNYAEGTISGYGTFSGTKTPTLTISNVGGSYINNTEKARLLAIGAGGCTVASNIVSWKAENVFITQQPPTSLTGCVDGSLSMTVGAYGATKYQWQYQDSNGNWNNYNEGTVSGYGTFTGTQSPTMTISGLGSIYTTYTEKARVLITGAGGCPTVSNTVNWTAQNCSSKMMKASPTMEPKKAGEKLTDGINNTKQSVYPNPVQDELTVNLGSSGKNYQVQVLSIDGKVIYQTTTSDNILKIPFADKPSTHYLVVVKNITDNSVQSFKVIKE</sequence>
<feature type="chain" id="PRO_5012952024" evidence="2">
    <location>
        <begin position="27"/>
        <end position="981"/>
    </location>
</feature>
<dbReference type="SUPFAM" id="SSF55486">
    <property type="entry name" value="Metalloproteases ('zincins'), catalytic domain"/>
    <property type="match status" value="1"/>
</dbReference>
<dbReference type="EMBL" id="FRAV01000014">
    <property type="protein sequence ID" value="SHL24630.1"/>
    <property type="molecule type" value="Genomic_DNA"/>
</dbReference>
<gene>
    <name evidence="4" type="ORF">SAMN05444267_101490</name>
</gene>
<organism evidence="4 5">
    <name type="scientific">Chryseobacterium polytrichastri</name>
    <dbReference type="NCBI Taxonomy" id="1302687"/>
    <lineage>
        <taxon>Bacteria</taxon>
        <taxon>Pseudomonadati</taxon>
        <taxon>Bacteroidota</taxon>
        <taxon>Flavobacteriia</taxon>
        <taxon>Flavobacteriales</taxon>
        <taxon>Weeksellaceae</taxon>
        <taxon>Chryseobacterium group</taxon>
        <taxon>Chryseobacterium</taxon>
    </lineage>
</organism>
<reference evidence="5" key="1">
    <citation type="submission" date="2016-11" db="EMBL/GenBank/DDBJ databases">
        <authorList>
            <person name="Varghese N."/>
            <person name="Submissions S."/>
        </authorList>
    </citation>
    <scope>NUCLEOTIDE SEQUENCE [LARGE SCALE GENOMIC DNA]</scope>
    <source>
        <strain evidence="5">DSM 26899</strain>
    </source>
</reference>
<keyword evidence="5" id="KW-1185">Reference proteome</keyword>
<dbReference type="Pfam" id="PF18962">
    <property type="entry name" value="Por_Secre_tail"/>
    <property type="match status" value="1"/>
</dbReference>
<evidence type="ECO:0000313" key="5">
    <source>
        <dbReference type="Proteomes" id="UP000184364"/>
    </source>
</evidence>
<feature type="signal peptide" evidence="2">
    <location>
        <begin position="1"/>
        <end position="26"/>
    </location>
</feature>
<dbReference type="Gene3D" id="3.40.390.10">
    <property type="entry name" value="Collagenase (Catalytic Domain)"/>
    <property type="match status" value="1"/>
</dbReference>
<evidence type="ECO:0000313" key="4">
    <source>
        <dbReference type="EMBL" id="SHL24630.1"/>
    </source>
</evidence>
<proteinExistence type="predicted"/>
<dbReference type="RefSeq" id="WP_073292902.1">
    <property type="nucleotide sequence ID" value="NZ_FRAV01000014.1"/>
</dbReference>
<name>A0A1M6Z2K9_9FLAO</name>
<evidence type="ECO:0000256" key="1">
    <source>
        <dbReference type="ARBA" id="ARBA00022729"/>
    </source>
</evidence>
<dbReference type="GO" id="GO:0008237">
    <property type="term" value="F:metallopeptidase activity"/>
    <property type="evidence" value="ECO:0007669"/>
    <property type="project" value="InterPro"/>
</dbReference>
<dbReference type="STRING" id="1302687.SAMN05444267_101490"/>
<dbReference type="Proteomes" id="UP000184364">
    <property type="component" value="Unassembled WGS sequence"/>
</dbReference>
<dbReference type="OrthoDB" id="3965347at2"/>
<evidence type="ECO:0000256" key="2">
    <source>
        <dbReference type="SAM" id="SignalP"/>
    </source>
</evidence>